<organism evidence="1">
    <name type="scientific">Hexamita inflata</name>
    <dbReference type="NCBI Taxonomy" id="28002"/>
    <lineage>
        <taxon>Eukaryota</taxon>
        <taxon>Metamonada</taxon>
        <taxon>Diplomonadida</taxon>
        <taxon>Hexamitidae</taxon>
        <taxon>Hexamitinae</taxon>
        <taxon>Hexamita</taxon>
    </lineage>
</organism>
<gene>
    <name evidence="1" type="ORF">HINF_LOCUS23482</name>
    <name evidence="2" type="ORF">HINF_LOCUS36048</name>
</gene>
<dbReference type="AlphaFoldDB" id="A0AA86PHA0"/>
<proteinExistence type="predicted"/>
<name>A0AA86PHA0_9EUKA</name>
<dbReference type="Proteomes" id="UP001642409">
    <property type="component" value="Unassembled WGS sequence"/>
</dbReference>
<sequence length="400" mass="45513">MDILKLAYECVHSETVDYPFFAYRDLQLVGSISGHYFVLDQSESALLQPADVVILAYSLLQHREEFGYLPRDNRDLFKTFNKLVNKNREVINQRSMKGQLQMEITLALSSEFMLEQTLTVDEIEFKVTRESNDLLVQDAIKEEEELFIGFAPVERPQIQTVGPFSATEPTPPVQVTTDYLNSLQYQNNFRQLCKSFAKPLLESLPDKCVHSAPKKQNFMSSLLETVFKPSHEPEQKQQISSKRTVNIMYPPLNTNLIQKTNILSFILTGNVHNEQKSTHRQLKEFTEFKKAARNMSETAGMKYLRNNANLINISEKPQSEEITIKNGANGVKIIIGGPETDCVISNGLTFNEQKKTILIYTDSDIVSDAINKNKAIKKIKVVIGDGDKNYEAVKAFWDSV</sequence>
<protein>
    <submittedName>
        <fullName evidence="2">Hypothetical_protein</fullName>
    </submittedName>
</protein>
<evidence type="ECO:0000313" key="3">
    <source>
        <dbReference type="Proteomes" id="UP001642409"/>
    </source>
</evidence>
<dbReference type="EMBL" id="CATOUU010000627">
    <property type="protein sequence ID" value="CAI9935837.1"/>
    <property type="molecule type" value="Genomic_DNA"/>
</dbReference>
<reference evidence="1" key="1">
    <citation type="submission" date="2023-06" db="EMBL/GenBank/DDBJ databases">
        <authorList>
            <person name="Kurt Z."/>
        </authorList>
    </citation>
    <scope>NUCLEOTIDE SEQUENCE</scope>
</reference>
<evidence type="ECO:0000313" key="2">
    <source>
        <dbReference type="EMBL" id="CAL6035690.1"/>
    </source>
</evidence>
<keyword evidence="3" id="KW-1185">Reference proteome</keyword>
<reference evidence="2 3" key="2">
    <citation type="submission" date="2024-07" db="EMBL/GenBank/DDBJ databases">
        <authorList>
            <person name="Akdeniz Z."/>
        </authorList>
    </citation>
    <scope>NUCLEOTIDE SEQUENCE [LARGE SCALE GENOMIC DNA]</scope>
</reference>
<evidence type="ECO:0000313" key="1">
    <source>
        <dbReference type="EMBL" id="CAI9935837.1"/>
    </source>
</evidence>
<comment type="caution">
    <text evidence="1">The sequence shown here is derived from an EMBL/GenBank/DDBJ whole genome shotgun (WGS) entry which is preliminary data.</text>
</comment>
<dbReference type="EMBL" id="CAXDID020000132">
    <property type="protein sequence ID" value="CAL6035690.1"/>
    <property type="molecule type" value="Genomic_DNA"/>
</dbReference>
<accession>A0AA86PHA0</accession>